<name>A0ABV2W7L3_9ACTN</name>
<protein>
    <submittedName>
        <fullName evidence="2">Uncharacterized protein</fullName>
    </submittedName>
</protein>
<evidence type="ECO:0000313" key="3">
    <source>
        <dbReference type="Proteomes" id="UP001550378"/>
    </source>
</evidence>
<proteinExistence type="predicted"/>
<comment type="caution">
    <text evidence="2">The sequence shown here is derived from an EMBL/GenBank/DDBJ whole genome shotgun (WGS) entry which is preliminary data.</text>
</comment>
<accession>A0ABV2W7L3</accession>
<organism evidence="2 3">
    <name type="scientific">Streptomyces lavendulocolor</name>
    <dbReference type="NCBI Taxonomy" id="67316"/>
    <lineage>
        <taxon>Bacteria</taxon>
        <taxon>Bacillati</taxon>
        <taxon>Actinomycetota</taxon>
        <taxon>Actinomycetes</taxon>
        <taxon>Kitasatosporales</taxon>
        <taxon>Streptomycetaceae</taxon>
        <taxon>Streptomyces</taxon>
    </lineage>
</organism>
<keyword evidence="3" id="KW-1185">Reference proteome</keyword>
<reference evidence="2 3" key="1">
    <citation type="submission" date="2024-06" db="EMBL/GenBank/DDBJ databases">
        <title>The Natural Products Discovery Center: Release of the First 8490 Sequenced Strains for Exploring Actinobacteria Biosynthetic Diversity.</title>
        <authorList>
            <person name="Kalkreuter E."/>
            <person name="Kautsar S.A."/>
            <person name="Yang D."/>
            <person name="Bader C.D."/>
            <person name="Teijaro C.N."/>
            <person name="Fluegel L."/>
            <person name="Davis C.M."/>
            <person name="Simpson J.R."/>
            <person name="Lauterbach L."/>
            <person name="Steele A.D."/>
            <person name="Gui C."/>
            <person name="Meng S."/>
            <person name="Li G."/>
            <person name="Viehrig K."/>
            <person name="Ye F."/>
            <person name="Su P."/>
            <person name="Kiefer A.F."/>
            <person name="Nichols A."/>
            <person name="Cepeda A.J."/>
            <person name="Yan W."/>
            <person name="Fan B."/>
            <person name="Jiang Y."/>
            <person name="Adhikari A."/>
            <person name="Zheng C.-J."/>
            <person name="Schuster L."/>
            <person name="Cowan T.M."/>
            <person name="Smanski M.J."/>
            <person name="Chevrette M.G."/>
            <person name="De Carvalho L.P.S."/>
            <person name="Shen B."/>
        </authorList>
    </citation>
    <scope>NUCLEOTIDE SEQUENCE [LARGE SCALE GENOMIC DNA]</scope>
    <source>
        <strain evidence="2 3">NPDC006337</strain>
    </source>
</reference>
<evidence type="ECO:0000313" key="2">
    <source>
        <dbReference type="EMBL" id="MEU0709524.1"/>
    </source>
</evidence>
<sequence length="171" mass="17318">MRRIAAALDAVDALLDGALPASGPVQREPSPDGGWGGSHGAGFRLEPLWEGRAGHGAPGQEEAGERLAALTSALEDRWGPHREVSLRALASGEDGDGPVLPLLEELRSVDGDGPGPGGALLVWGPVVTPHGPRWVAVSTAPCDGDGPPMTVAAVSDVPIEEAGEPGARRGA</sequence>
<dbReference type="Proteomes" id="UP001550378">
    <property type="component" value="Unassembled WGS sequence"/>
</dbReference>
<gene>
    <name evidence="2" type="ORF">ABZ508_19405</name>
</gene>
<dbReference type="RefSeq" id="WP_359653196.1">
    <property type="nucleotide sequence ID" value="NZ_JBEXZP010000017.1"/>
</dbReference>
<feature type="region of interest" description="Disordered" evidence="1">
    <location>
        <begin position="21"/>
        <end position="44"/>
    </location>
</feature>
<evidence type="ECO:0000256" key="1">
    <source>
        <dbReference type="SAM" id="MobiDB-lite"/>
    </source>
</evidence>
<dbReference type="EMBL" id="JBEXZR010000017">
    <property type="protein sequence ID" value="MEU0709524.1"/>
    <property type="molecule type" value="Genomic_DNA"/>
</dbReference>